<proteinExistence type="predicted"/>
<keyword evidence="2" id="KW-1185">Reference proteome</keyword>
<organism evidence="1 2">
    <name type="scientific">Thalictrum thalictroides</name>
    <name type="common">Rue-anemone</name>
    <name type="synonym">Anemone thalictroides</name>
    <dbReference type="NCBI Taxonomy" id="46969"/>
    <lineage>
        <taxon>Eukaryota</taxon>
        <taxon>Viridiplantae</taxon>
        <taxon>Streptophyta</taxon>
        <taxon>Embryophyta</taxon>
        <taxon>Tracheophyta</taxon>
        <taxon>Spermatophyta</taxon>
        <taxon>Magnoliopsida</taxon>
        <taxon>Ranunculales</taxon>
        <taxon>Ranunculaceae</taxon>
        <taxon>Thalictroideae</taxon>
        <taxon>Thalictrum</taxon>
    </lineage>
</organism>
<dbReference type="OrthoDB" id="1734355at2759"/>
<dbReference type="EMBL" id="JABWDY010038208">
    <property type="protein sequence ID" value="KAF5179870.1"/>
    <property type="molecule type" value="Genomic_DNA"/>
</dbReference>
<sequence length="71" mass="7986">KHLSLLRSQFGKLREMIVAHPRLNDHRPSTALPRENVTVDVCVRLLAKGLVVIAASVMYPLDLVRTWLAAQ</sequence>
<dbReference type="Proteomes" id="UP000554482">
    <property type="component" value="Unassembled WGS sequence"/>
</dbReference>
<feature type="non-terminal residue" evidence="1">
    <location>
        <position position="1"/>
    </location>
</feature>
<reference evidence="1 2" key="1">
    <citation type="submission" date="2020-06" db="EMBL/GenBank/DDBJ databases">
        <title>Transcriptomic and genomic resources for Thalictrum thalictroides and T. hernandezii: Facilitating candidate gene discovery in an emerging model plant lineage.</title>
        <authorList>
            <person name="Arias T."/>
            <person name="Riano-Pachon D.M."/>
            <person name="Di Stilio V.S."/>
        </authorList>
    </citation>
    <scope>NUCLEOTIDE SEQUENCE [LARGE SCALE GENOMIC DNA]</scope>
    <source>
        <strain evidence="2">cv. WT478/WT964</strain>
        <tissue evidence="1">Leaves</tissue>
    </source>
</reference>
<name>A0A7J6V6P4_THATH</name>
<gene>
    <name evidence="1" type="ORF">FRX31_030543</name>
</gene>
<accession>A0A7J6V6P4</accession>
<evidence type="ECO:0000313" key="1">
    <source>
        <dbReference type="EMBL" id="KAF5179870.1"/>
    </source>
</evidence>
<evidence type="ECO:0000313" key="2">
    <source>
        <dbReference type="Proteomes" id="UP000554482"/>
    </source>
</evidence>
<dbReference type="AlphaFoldDB" id="A0A7J6V6P4"/>
<comment type="caution">
    <text evidence="1">The sequence shown here is derived from an EMBL/GenBank/DDBJ whole genome shotgun (WGS) entry which is preliminary data.</text>
</comment>
<feature type="non-terminal residue" evidence="1">
    <location>
        <position position="71"/>
    </location>
</feature>
<protein>
    <submittedName>
        <fullName evidence="1">Uncharacterized protein</fullName>
    </submittedName>
</protein>